<dbReference type="Proteomes" id="UP000309117">
    <property type="component" value="Unassembled WGS sequence"/>
</dbReference>
<dbReference type="InterPro" id="IPR036412">
    <property type="entry name" value="HAD-like_sf"/>
</dbReference>
<dbReference type="SFLD" id="SFLDS00003">
    <property type="entry name" value="Haloacid_Dehalogenase"/>
    <property type="match status" value="1"/>
</dbReference>
<dbReference type="PANTHER" id="PTHR43611">
    <property type="entry name" value="ALPHA-D-GLUCOSE 1-PHOSPHATE PHOSPHATASE"/>
    <property type="match status" value="1"/>
</dbReference>
<dbReference type="Pfam" id="PF00702">
    <property type="entry name" value="Hydrolase"/>
    <property type="match status" value="1"/>
</dbReference>
<reference evidence="1 2" key="1">
    <citation type="submission" date="2019-04" db="EMBL/GenBank/DDBJ databases">
        <title>Microbes associate with the intestines of laboratory mice.</title>
        <authorList>
            <person name="Navarre W."/>
            <person name="Wong E."/>
            <person name="Huang K."/>
            <person name="Tropini C."/>
            <person name="Ng K."/>
            <person name="Yu B."/>
        </authorList>
    </citation>
    <scope>NUCLEOTIDE SEQUENCE [LARGE SCALE GENOMIC DNA]</scope>
    <source>
        <strain evidence="1 2">NM61_E11</strain>
    </source>
</reference>
<dbReference type="SFLD" id="SFLDG01129">
    <property type="entry name" value="C1.5:_HAD__Beta-PGM__Phosphata"/>
    <property type="match status" value="1"/>
</dbReference>
<dbReference type="InterPro" id="IPR023198">
    <property type="entry name" value="PGP-like_dom2"/>
</dbReference>
<organism evidence="1 2">
    <name type="scientific">Lactobacillus intestinalis</name>
    <dbReference type="NCBI Taxonomy" id="151781"/>
    <lineage>
        <taxon>Bacteria</taxon>
        <taxon>Bacillati</taxon>
        <taxon>Bacillota</taxon>
        <taxon>Bacilli</taxon>
        <taxon>Lactobacillales</taxon>
        <taxon>Lactobacillaceae</taxon>
        <taxon>Lactobacillus</taxon>
    </lineage>
</organism>
<accession>A0A4S2BR80</accession>
<dbReference type="Gene3D" id="3.40.50.1000">
    <property type="entry name" value="HAD superfamily/HAD-like"/>
    <property type="match status" value="1"/>
</dbReference>
<comment type="caution">
    <text evidence="1">The sequence shown here is derived from an EMBL/GenBank/DDBJ whole genome shotgun (WGS) entry which is preliminary data.</text>
</comment>
<evidence type="ECO:0000313" key="2">
    <source>
        <dbReference type="Proteomes" id="UP000309117"/>
    </source>
</evidence>
<dbReference type="NCBIfam" id="TIGR01509">
    <property type="entry name" value="HAD-SF-IA-v3"/>
    <property type="match status" value="1"/>
</dbReference>
<dbReference type="AlphaFoldDB" id="A0A4S2BR80"/>
<dbReference type="CDD" id="cd02603">
    <property type="entry name" value="HAD_sEH-N_like"/>
    <property type="match status" value="1"/>
</dbReference>
<dbReference type="EMBL" id="SRYV01000004">
    <property type="protein sequence ID" value="TGY16524.1"/>
    <property type="molecule type" value="Genomic_DNA"/>
</dbReference>
<dbReference type="SUPFAM" id="SSF56784">
    <property type="entry name" value="HAD-like"/>
    <property type="match status" value="1"/>
</dbReference>
<name>A0A4S2BR80_9LACO</name>
<dbReference type="PANTHER" id="PTHR43611:SF3">
    <property type="entry name" value="FLAVIN MONONUCLEOTIDE HYDROLASE 1, CHLOROPLATIC"/>
    <property type="match status" value="1"/>
</dbReference>
<dbReference type="InterPro" id="IPR006439">
    <property type="entry name" value="HAD-SF_hydro_IA"/>
</dbReference>
<protein>
    <submittedName>
        <fullName evidence="1">HAD family phosphatase</fullName>
    </submittedName>
</protein>
<gene>
    <name evidence="1" type="ORF">E5351_02865</name>
</gene>
<proteinExistence type="predicted"/>
<dbReference type="RefSeq" id="WP_135960362.1">
    <property type="nucleotide sequence ID" value="NZ_AQFR02000001.1"/>
</dbReference>
<sequence length="203" mass="23815">MLKNIVFDFGNVVMNYDPDKILDHYDLSSADHELLKKVIFQSEEWLEIDRGNLSEDEATKIFIKKLPEHLHDQARNLMQTWPSKMTIYQDVFDWMKELKAQGYHIYALSNTGMRFANYLMKSKYGENFDGGIFSAAEKLMKPNMSIYQKLLTRYDLKAEDCLFIDDLKENTAAAEDVGMHGFTFWIDKLPELKSYVSKLRKEN</sequence>
<evidence type="ECO:0000313" key="1">
    <source>
        <dbReference type="EMBL" id="TGY16524.1"/>
    </source>
</evidence>
<dbReference type="PRINTS" id="PR00413">
    <property type="entry name" value="HADHALOGNASE"/>
</dbReference>
<dbReference type="Gene3D" id="1.10.150.240">
    <property type="entry name" value="Putative phosphatase, domain 2"/>
    <property type="match status" value="1"/>
</dbReference>
<dbReference type="InterPro" id="IPR023214">
    <property type="entry name" value="HAD_sf"/>
</dbReference>